<dbReference type="NCBIfam" id="TIGR00431">
    <property type="entry name" value="TruB"/>
    <property type="match status" value="1"/>
</dbReference>
<evidence type="ECO:0000256" key="1">
    <source>
        <dbReference type="ARBA" id="ARBA00000385"/>
    </source>
</evidence>
<feature type="active site" description="Nucleophile" evidence="5">
    <location>
        <position position="41"/>
    </location>
</feature>
<comment type="caution">
    <text evidence="8">The sequence shown here is derived from an EMBL/GenBank/DDBJ whole genome shotgun (WGS) entry which is preliminary data.</text>
</comment>
<protein>
    <recommendedName>
        <fullName evidence="5">tRNA pseudouridine synthase B</fullName>
        <ecNumber evidence="5">5.4.99.25</ecNumber>
    </recommendedName>
    <alternativeName>
        <fullName evidence="5">tRNA pseudouridine(55) synthase</fullName>
        <shortName evidence="5">Psi55 synthase</shortName>
    </alternativeName>
    <alternativeName>
        <fullName evidence="5">tRNA pseudouridylate synthase</fullName>
    </alternativeName>
    <alternativeName>
        <fullName evidence="5">tRNA-uridine isomerase</fullName>
    </alternativeName>
</protein>
<dbReference type="InterPro" id="IPR014780">
    <property type="entry name" value="tRNA_psdUridine_synth_TruB"/>
</dbReference>
<proteinExistence type="inferred from homology"/>
<evidence type="ECO:0000313" key="8">
    <source>
        <dbReference type="EMBL" id="KGG20899.1"/>
    </source>
</evidence>
<reference evidence="9" key="1">
    <citation type="journal article" date="2014" name="Sci. Data">
        <title>Genomes of diverse isolates of the marine cyanobacterium Prochlorococcus.</title>
        <authorList>
            <person name="Biller S."/>
            <person name="Berube P."/>
            <person name="Thompson J."/>
            <person name="Kelly L."/>
            <person name="Roggensack S."/>
            <person name="Awad L."/>
            <person name="Roache-Johnson K."/>
            <person name="Ding H."/>
            <person name="Giovannoni S.J."/>
            <person name="Moore L.R."/>
            <person name="Chisholm S.W."/>
        </authorList>
    </citation>
    <scope>NUCLEOTIDE SEQUENCE [LARGE SCALE GENOMIC DNA]</scope>
    <source>
        <strain evidence="9">PAC1</strain>
    </source>
</reference>
<keyword evidence="3 5" id="KW-0819">tRNA processing</keyword>
<dbReference type="Gene3D" id="3.30.2350.10">
    <property type="entry name" value="Pseudouridine synthase"/>
    <property type="match status" value="1"/>
</dbReference>
<dbReference type="GO" id="GO:0016829">
    <property type="term" value="F:lyase activity"/>
    <property type="evidence" value="ECO:0007669"/>
    <property type="project" value="UniProtKB-KW"/>
</dbReference>
<comment type="function">
    <text evidence="5">Responsible for synthesis of pseudouridine from uracil-55 in the psi GC loop of transfer RNAs.</text>
</comment>
<feature type="domain" description="tRNA pseudouridylate synthase B C-terminal" evidence="7">
    <location>
        <begin position="176"/>
        <end position="216"/>
    </location>
</feature>
<comment type="catalytic activity">
    <reaction evidence="1 5">
        <text>uridine(55) in tRNA = pseudouridine(55) in tRNA</text>
        <dbReference type="Rhea" id="RHEA:42532"/>
        <dbReference type="Rhea" id="RHEA-COMP:10101"/>
        <dbReference type="Rhea" id="RHEA-COMP:10102"/>
        <dbReference type="ChEBI" id="CHEBI:65314"/>
        <dbReference type="ChEBI" id="CHEBI:65315"/>
        <dbReference type="EC" id="5.4.99.25"/>
    </reaction>
</comment>
<dbReference type="Pfam" id="PF16198">
    <property type="entry name" value="TruB_C_2"/>
    <property type="match status" value="1"/>
</dbReference>
<keyword evidence="8" id="KW-0456">Lyase</keyword>
<dbReference type="InterPro" id="IPR002501">
    <property type="entry name" value="PsdUridine_synth_N"/>
</dbReference>
<dbReference type="GO" id="GO:0003723">
    <property type="term" value="F:RNA binding"/>
    <property type="evidence" value="ECO:0007669"/>
    <property type="project" value="InterPro"/>
</dbReference>
<dbReference type="EC" id="5.4.99.25" evidence="5"/>
<comment type="similarity">
    <text evidence="2 5">Belongs to the pseudouridine synthase TruB family. Type 1 subfamily.</text>
</comment>
<dbReference type="GO" id="GO:0160148">
    <property type="term" value="F:tRNA pseudouridine(55) synthase activity"/>
    <property type="evidence" value="ECO:0007669"/>
    <property type="project" value="UniProtKB-EC"/>
</dbReference>
<evidence type="ECO:0000256" key="2">
    <source>
        <dbReference type="ARBA" id="ARBA00005642"/>
    </source>
</evidence>
<feature type="domain" description="Pseudouridine synthase II N-terminal" evidence="6">
    <location>
        <begin position="26"/>
        <end position="175"/>
    </location>
</feature>
<dbReference type="InterPro" id="IPR032819">
    <property type="entry name" value="TruB_C"/>
</dbReference>
<dbReference type="Pfam" id="PF01509">
    <property type="entry name" value="TruB_N"/>
    <property type="match status" value="1"/>
</dbReference>
<organism evidence="8 9">
    <name type="scientific">Prochlorococcus marinus str. PAC1</name>
    <dbReference type="NCBI Taxonomy" id="59924"/>
    <lineage>
        <taxon>Bacteria</taxon>
        <taxon>Bacillati</taxon>
        <taxon>Cyanobacteriota</taxon>
        <taxon>Cyanophyceae</taxon>
        <taxon>Synechococcales</taxon>
        <taxon>Prochlorococcaceae</taxon>
        <taxon>Prochlorococcus</taxon>
    </lineage>
</organism>
<sequence length="314" mass="35345">MEKPFGFVVIDKPSGLTSHDCVNRLRKVFGLKKIGHTGTLDPAVTGVLPIAIGDATRLISYLQGSKAYTGIIQLGATTNTDDMQGEIIESKVWPLITQNDINSLLENFRGEILQKPPIFSSVHIKGERAYKKARKGEKFDLIPKKVTINKLNLISWSQNKGELLVDVDCSTGTYIRSLARDIGDKIGCGGYLKRLRRTKAHNFNENHSVKLPEKLDFYPDDYKPKVLNPNIFFKHLSSFELISEEEIISWRSGRKICFKNNIKRLKVSKNNEFEDGSIHNNNILVLNKENKILGVACLDESFAIKPKVVFNAIC</sequence>
<dbReference type="GO" id="GO:0031119">
    <property type="term" value="P:tRNA pseudouridine synthesis"/>
    <property type="evidence" value="ECO:0007669"/>
    <property type="project" value="UniProtKB-UniRule"/>
</dbReference>
<evidence type="ECO:0000256" key="3">
    <source>
        <dbReference type="ARBA" id="ARBA00022694"/>
    </source>
</evidence>
<dbReference type="PANTHER" id="PTHR13767">
    <property type="entry name" value="TRNA-PSEUDOURIDINE SYNTHASE"/>
    <property type="match status" value="1"/>
</dbReference>
<dbReference type="HAMAP" id="MF_01080">
    <property type="entry name" value="TruB_bact"/>
    <property type="match status" value="1"/>
</dbReference>
<dbReference type="Proteomes" id="UP000030392">
    <property type="component" value="Unassembled WGS sequence"/>
</dbReference>
<dbReference type="InterPro" id="IPR020103">
    <property type="entry name" value="PsdUridine_synth_cat_dom_sf"/>
</dbReference>
<keyword evidence="4 5" id="KW-0413">Isomerase</keyword>
<dbReference type="EMBL" id="JNAX01000010">
    <property type="protein sequence ID" value="KGG20899.1"/>
    <property type="molecule type" value="Genomic_DNA"/>
</dbReference>
<dbReference type="RefSeq" id="WP_036905420.1">
    <property type="nucleotide sequence ID" value="NZ_CP138967.1"/>
</dbReference>
<evidence type="ECO:0000256" key="5">
    <source>
        <dbReference type="HAMAP-Rule" id="MF_01080"/>
    </source>
</evidence>
<evidence type="ECO:0000256" key="4">
    <source>
        <dbReference type="ARBA" id="ARBA00023235"/>
    </source>
</evidence>
<dbReference type="CDD" id="cd02573">
    <property type="entry name" value="PseudoU_synth_EcTruB"/>
    <property type="match status" value="1"/>
</dbReference>
<dbReference type="GO" id="GO:1990481">
    <property type="term" value="P:mRNA pseudouridine synthesis"/>
    <property type="evidence" value="ECO:0007669"/>
    <property type="project" value="TreeGrafter"/>
</dbReference>
<gene>
    <name evidence="5" type="primary">truB</name>
    <name evidence="8" type="ORF">EV03_0836</name>
</gene>
<dbReference type="AlphaFoldDB" id="A0A0A2C8D0"/>
<name>A0A0A2C8D0_PROMR</name>
<evidence type="ECO:0000259" key="6">
    <source>
        <dbReference type="Pfam" id="PF01509"/>
    </source>
</evidence>
<dbReference type="PANTHER" id="PTHR13767:SF2">
    <property type="entry name" value="PSEUDOURIDYLATE SYNTHASE TRUB1"/>
    <property type="match status" value="1"/>
</dbReference>
<evidence type="ECO:0000313" key="9">
    <source>
        <dbReference type="Proteomes" id="UP000030392"/>
    </source>
</evidence>
<accession>A0A0A2C8D0</accession>
<dbReference type="SUPFAM" id="SSF55120">
    <property type="entry name" value="Pseudouridine synthase"/>
    <property type="match status" value="1"/>
</dbReference>
<evidence type="ECO:0000259" key="7">
    <source>
        <dbReference type="Pfam" id="PF16198"/>
    </source>
</evidence>